<dbReference type="AlphaFoldDB" id="A0A2G8L4I7"/>
<dbReference type="Proteomes" id="UP000230750">
    <property type="component" value="Unassembled WGS sequence"/>
</dbReference>
<name>A0A2G8L4I7_STIJA</name>
<organism evidence="1 2">
    <name type="scientific">Stichopus japonicus</name>
    <name type="common">Sea cucumber</name>
    <dbReference type="NCBI Taxonomy" id="307972"/>
    <lineage>
        <taxon>Eukaryota</taxon>
        <taxon>Metazoa</taxon>
        <taxon>Echinodermata</taxon>
        <taxon>Eleutherozoa</taxon>
        <taxon>Echinozoa</taxon>
        <taxon>Holothuroidea</taxon>
        <taxon>Aspidochirotacea</taxon>
        <taxon>Aspidochirotida</taxon>
        <taxon>Stichopodidae</taxon>
        <taxon>Apostichopus</taxon>
    </lineage>
</organism>
<reference evidence="1 2" key="1">
    <citation type="journal article" date="2017" name="PLoS Biol.">
        <title>The sea cucumber genome provides insights into morphological evolution and visceral regeneration.</title>
        <authorList>
            <person name="Zhang X."/>
            <person name="Sun L."/>
            <person name="Yuan J."/>
            <person name="Sun Y."/>
            <person name="Gao Y."/>
            <person name="Zhang L."/>
            <person name="Li S."/>
            <person name="Dai H."/>
            <person name="Hamel J.F."/>
            <person name="Liu C."/>
            <person name="Yu Y."/>
            <person name="Liu S."/>
            <person name="Lin W."/>
            <person name="Guo K."/>
            <person name="Jin S."/>
            <person name="Xu P."/>
            <person name="Storey K.B."/>
            <person name="Huan P."/>
            <person name="Zhang T."/>
            <person name="Zhou Y."/>
            <person name="Zhang J."/>
            <person name="Lin C."/>
            <person name="Li X."/>
            <person name="Xing L."/>
            <person name="Huo D."/>
            <person name="Sun M."/>
            <person name="Wang L."/>
            <person name="Mercier A."/>
            <person name="Li F."/>
            <person name="Yang H."/>
            <person name="Xiang J."/>
        </authorList>
    </citation>
    <scope>NUCLEOTIDE SEQUENCE [LARGE SCALE GENOMIC DNA]</scope>
    <source>
        <strain evidence="1">Shaxun</strain>
        <tissue evidence="1">Muscle</tissue>
    </source>
</reference>
<accession>A0A2G8L4I7</accession>
<keyword evidence="2" id="KW-1185">Reference proteome</keyword>
<evidence type="ECO:0000313" key="1">
    <source>
        <dbReference type="EMBL" id="PIK55161.1"/>
    </source>
</evidence>
<evidence type="ECO:0000313" key="2">
    <source>
        <dbReference type="Proteomes" id="UP000230750"/>
    </source>
</evidence>
<proteinExistence type="predicted"/>
<dbReference type="OrthoDB" id="6160321at2759"/>
<gene>
    <name evidence="1" type="ORF">BSL78_07891</name>
</gene>
<dbReference type="EMBL" id="MRZV01000223">
    <property type="protein sequence ID" value="PIK55161.1"/>
    <property type="molecule type" value="Genomic_DNA"/>
</dbReference>
<sequence>MDESGAAAWLPTDDTTVSVDTITIKPSTHLVIAGSASTTAMSSQQPSFLHIHPQGDLTVGDDIDVQTFVSREGSLNLPGKNITISQSTTVWGALSTQPDTSISFTGHTMRFIPEELSSESQVLSLKGFTIHENSKVILEKTVDAEQCGYTLDIHGGEQGHLDMKEGSSLTAGCPVSIVTSSVTLQHASFALGEESGPSLIRASRLDVLSEVSAGWLKLEGVDELNVGILGNLTFEPFYNNFTIATVESAGVVLSTLPLSVVSERFKITDGSFTWHGSNNSSFDSHSVNINGIFRPGDQVGNSVGFHDFEVGTHGYALMVMSTPFKVDVLNIYGEMRINENVIFTGKSNRSVSTFLVAPNGQLVLLDTDERSPATTEIHATAVTIDGSFEAGLLNIGNGFEFLQVGGHFEFDPVGIYEMGDVLISGWFESHSPLVFGNITDRVDSYTFEMTPGSTVKLNSQHRGDNLLPSKIQSNAVIVDGTLDAGLLEVHIGSLSVSGSMVFDPANIFECDALFISGRLEVQSPILLVGNNDTEAILETTEHSVVLLNSLENANGSHGLPYSQLYLSTLKVGGTFTADVTEFVSPMKFIEVTTTGELQVTSTGFIRTDIFTVNGRFSGSNPLTVFGRDSKRVESLLIGSQGHVTLDASSQASGNWSGVSYIHSQQLGCAGQFNAGLLSVDLPEEYQALFDDQDSNHGNNTIVLPSDTFNELTVSGSFIFEAASDFDVIQTDISGRFESHCPITIGVSNSESPTSFVTTSGSTVLLNSFGKPSSPSGLSYSELSVKTLTVGGSFVAKDVRFPDAMSSMWVRGTGSLSVTSVGHIRTNLVTIDGVLTVSNIVTLFGTDRPRVESFLIGSQGHVTLDASSQASGNWSDVSYIHSQQLECAGQFNAGFLSVDLPEQYQALFDHQDSNHGNNTIVLPSDTFNELTVSGSFIFEAASDFDVIETDISGRFESHCPITIGVSNSESPTSFVTTSGSTVLLNSFGKPSSPSGFSYSELSVKTLTVGGSFVAKDVRFPEAMSSIWVRGTGSLSLTSVGNIRTNLVTIDGLLTVSNIVTLFGTDRPRVESFLIGSQGHVTLDASSQASGNWSGVSYIHSQQLECAGQFNAGLLSVDLPEEYQALFDDQDSNHGNNTIVLPSDTFNELTVSGSFIFEAASDFDVIQTDISGRFESHCPITIGVSNSESLTSFVTTSGSTVLLNSFDKPSSHSGLSYSELSVKTLTVGGSFVAKDVRYPEAMSSIWVRGTGSLSLTSVGEKDKINSLK</sequence>
<protein>
    <submittedName>
        <fullName evidence="1">Uncharacterized protein</fullName>
    </submittedName>
</protein>
<comment type="caution">
    <text evidence="1">The sequence shown here is derived from an EMBL/GenBank/DDBJ whole genome shotgun (WGS) entry which is preliminary data.</text>
</comment>